<feature type="repeat" description="PPR" evidence="3">
    <location>
        <begin position="216"/>
        <end position="250"/>
    </location>
</feature>
<keyword evidence="2" id="KW-0677">Repeat</keyword>
<dbReference type="OMA" id="YSIYMDV"/>
<dbReference type="InterPro" id="IPR011990">
    <property type="entry name" value="TPR-like_helical_dom_sf"/>
</dbReference>
<dbReference type="PROSITE" id="PS51375">
    <property type="entry name" value="PPR"/>
    <property type="match status" value="7"/>
</dbReference>
<dbReference type="eggNOG" id="KOG4197">
    <property type="taxonomic scope" value="Eukaryota"/>
</dbReference>
<dbReference type="Proteomes" id="UP000017836">
    <property type="component" value="Unassembled WGS sequence"/>
</dbReference>
<dbReference type="InterPro" id="IPR002885">
    <property type="entry name" value="PPR_rpt"/>
</dbReference>
<evidence type="ECO:0008006" key="6">
    <source>
        <dbReference type="Google" id="ProtNLM"/>
    </source>
</evidence>
<dbReference type="EMBL" id="KI392557">
    <property type="protein sequence ID" value="ERN14261.1"/>
    <property type="molecule type" value="Genomic_DNA"/>
</dbReference>
<gene>
    <name evidence="4" type="ORF">AMTR_s00033p00156340</name>
</gene>
<feature type="repeat" description="PPR" evidence="3">
    <location>
        <begin position="181"/>
        <end position="215"/>
    </location>
</feature>
<comment type="similarity">
    <text evidence="1">Belongs to the PPR family. P subfamily.</text>
</comment>
<evidence type="ECO:0000256" key="2">
    <source>
        <dbReference type="ARBA" id="ARBA00022737"/>
    </source>
</evidence>
<sequence length="409" mass="47559">MREINVKADHKIVEKTIRSFTNNWKIAYNFFNWADTQSGYEHSTGVCNLMLDILGKALEFDLCEKLIEKLREKSGLADQTTFRIMFKRYASAHMVKEAIEIYQKMEDFKLKDKTAFFTLIDALCEHKHVTEAEELALGKDREFPIETKTYNIVIRGWCKLGWWQKCRSFWEEMDQKGIARDLYSYTIYMGILIKMNKPWKAVKLYDEMKERGIVFDTAAYNTVIHALGLANEVRKSLQVYHEMVDTGCPPNIVTYNTIIKLLCRTGRITEAYDLLEQMPSNGYAPNAITYHCFFSSLSEPKALLDLFDRMVESGCSPIMETYVMLIKKFGSLGYLRPVFHVWKVMEERGCSPDEFAYNALIDALIQKGRLDLARKYDEEMLARGVSLRPRKELQMKSLGGNSDYEIDDF</sequence>
<dbReference type="OrthoDB" id="185373at2759"/>
<dbReference type="NCBIfam" id="TIGR00756">
    <property type="entry name" value="PPR"/>
    <property type="match status" value="7"/>
</dbReference>
<proteinExistence type="inferred from homology"/>
<reference evidence="5" key="1">
    <citation type="journal article" date="2013" name="Science">
        <title>The Amborella genome and the evolution of flowering plants.</title>
        <authorList>
            <consortium name="Amborella Genome Project"/>
        </authorList>
    </citation>
    <scope>NUCLEOTIDE SEQUENCE [LARGE SCALE GENOMIC DNA]</scope>
</reference>
<dbReference type="Gene3D" id="1.25.40.10">
    <property type="entry name" value="Tetratricopeptide repeat domain"/>
    <property type="match status" value="4"/>
</dbReference>
<evidence type="ECO:0000313" key="5">
    <source>
        <dbReference type="Proteomes" id="UP000017836"/>
    </source>
</evidence>
<dbReference type="KEGG" id="atr:18442516"/>
<dbReference type="Pfam" id="PF01535">
    <property type="entry name" value="PPR"/>
    <property type="match status" value="2"/>
</dbReference>
<feature type="repeat" description="PPR" evidence="3">
    <location>
        <begin position="251"/>
        <end position="285"/>
    </location>
</feature>
<dbReference type="AlphaFoldDB" id="U5CMA4"/>
<organism evidence="4 5">
    <name type="scientific">Amborella trichopoda</name>
    <dbReference type="NCBI Taxonomy" id="13333"/>
    <lineage>
        <taxon>Eukaryota</taxon>
        <taxon>Viridiplantae</taxon>
        <taxon>Streptophyta</taxon>
        <taxon>Embryophyta</taxon>
        <taxon>Tracheophyta</taxon>
        <taxon>Spermatophyta</taxon>
        <taxon>Magnoliopsida</taxon>
        <taxon>Amborellales</taxon>
        <taxon>Amborellaceae</taxon>
        <taxon>Amborella</taxon>
    </lineage>
</organism>
<feature type="repeat" description="PPR" evidence="3">
    <location>
        <begin position="353"/>
        <end position="387"/>
    </location>
</feature>
<keyword evidence="5" id="KW-1185">Reference proteome</keyword>
<feature type="repeat" description="PPR" evidence="3">
    <location>
        <begin position="146"/>
        <end position="180"/>
    </location>
</feature>
<accession>U5CMA4</accession>
<dbReference type="HOGENOM" id="CLU_002706_49_20_1"/>
<dbReference type="InterPro" id="IPR050872">
    <property type="entry name" value="PPR_P_subfamily"/>
</dbReference>
<dbReference type="PANTHER" id="PTHR46128">
    <property type="entry name" value="MITOCHONDRIAL GROUP I INTRON SPLICING FACTOR CCM1"/>
    <property type="match status" value="1"/>
</dbReference>
<evidence type="ECO:0000313" key="4">
    <source>
        <dbReference type="EMBL" id="ERN14261.1"/>
    </source>
</evidence>
<dbReference type="Gramene" id="ERN14261">
    <property type="protein sequence ID" value="ERN14261"/>
    <property type="gene ID" value="AMTR_s00033p00156340"/>
</dbReference>
<name>U5CMA4_AMBTC</name>
<dbReference type="PANTHER" id="PTHR46128:SF230">
    <property type="entry name" value="PENTACOTRIPEPTIDE-REPEAT REGION OF PRORP DOMAIN-CONTAINING PROTEIN"/>
    <property type="match status" value="1"/>
</dbReference>
<dbReference type="GO" id="GO:0006397">
    <property type="term" value="P:mRNA processing"/>
    <property type="evidence" value="ECO:0000318"/>
    <property type="project" value="GO_Central"/>
</dbReference>
<evidence type="ECO:0000256" key="1">
    <source>
        <dbReference type="ARBA" id="ARBA00007626"/>
    </source>
</evidence>
<feature type="repeat" description="PPR" evidence="3">
    <location>
        <begin position="318"/>
        <end position="352"/>
    </location>
</feature>
<evidence type="ECO:0000256" key="3">
    <source>
        <dbReference type="PROSITE-ProRule" id="PRU00708"/>
    </source>
</evidence>
<dbReference type="GO" id="GO:0003729">
    <property type="term" value="F:mRNA binding"/>
    <property type="evidence" value="ECO:0000318"/>
    <property type="project" value="GO_Central"/>
</dbReference>
<dbReference type="GO" id="GO:0005737">
    <property type="term" value="C:cytoplasm"/>
    <property type="evidence" value="ECO:0000318"/>
    <property type="project" value="GO_Central"/>
</dbReference>
<protein>
    <recommendedName>
        <fullName evidence="6">Pentacotripeptide-repeat region of PRORP domain-containing protein</fullName>
    </recommendedName>
</protein>
<feature type="repeat" description="PPR" evidence="3">
    <location>
        <begin position="78"/>
        <end position="112"/>
    </location>
</feature>
<dbReference type="Pfam" id="PF13041">
    <property type="entry name" value="PPR_2"/>
    <property type="match status" value="3"/>
</dbReference>